<proteinExistence type="predicted"/>
<evidence type="ECO:0000313" key="1">
    <source>
        <dbReference type="EMBL" id="GBO43422.1"/>
    </source>
</evidence>
<dbReference type="EMBL" id="BGPR01069835">
    <property type="protein sequence ID" value="GBO43422.1"/>
    <property type="molecule type" value="Genomic_DNA"/>
</dbReference>
<accession>A0A4Y2X614</accession>
<comment type="caution">
    <text evidence="1">The sequence shown here is derived from an EMBL/GenBank/DDBJ whole genome shotgun (WGS) entry which is preliminary data.</text>
</comment>
<evidence type="ECO:0000313" key="2">
    <source>
        <dbReference type="Proteomes" id="UP000499080"/>
    </source>
</evidence>
<keyword evidence="2" id="KW-1185">Reference proteome</keyword>
<dbReference type="AlphaFoldDB" id="A0A4Y2X614"/>
<organism evidence="1 2">
    <name type="scientific">Araneus ventricosus</name>
    <name type="common">Orbweaver spider</name>
    <name type="synonym">Epeira ventricosa</name>
    <dbReference type="NCBI Taxonomy" id="182803"/>
    <lineage>
        <taxon>Eukaryota</taxon>
        <taxon>Metazoa</taxon>
        <taxon>Ecdysozoa</taxon>
        <taxon>Arthropoda</taxon>
        <taxon>Chelicerata</taxon>
        <taxon>Arachnida</taxon>
        <taxon>Araneae</taxon>
        <taxon>Araneomorphae</taxon>
        <taxon>Entelegynae</taxon>
        <taxon>Araneoidea</taxon>
        <taxon>Araneidae</taxon>
        <taxon>Araneus</taxon>
    </lineage>
</organism>
<dbReference type="Proteomes" id="UP000499080">
    <property type="component" value="Unassembled WGS sequence"/>
</dbReference>
<sequence>MVMIQRYLPSIIPFDTVYLIKQGHHVHRRHFASLHRIKNIVCDRLEVKHGEYTRGERPEPRRYGCNGYATVLAEVRDIRTSLFLISYLGNCQNKSFESG</sequence>
<name>A0A4Y2X614_ARAVE</name>
<gene>
    <name evidence="1" type="ORF">AVEN_150934_1</name>
</gene>
<protein>
    <submittedName>
        <fullName evidence="1">Uncharacterized protein</fullName>
    </submittedName>
</protein>
<reference evidence="1 2" key="1">
    <citation type="journal article" date="2019" name="Sci. Rep.">
        <title>Orb-weaving spider Araneus ventricosus genome elucidates the spidroin gene catalogue.</title>
        <authorList>
            <person name="Kono N."/>
            <person name="Nakamura H."/>
            <person name="Ohtoshi R."/>
            <person name="Moran D.A.P."/>
            <person name="Shinohara A."/>
            <person name="Yoshida Y."/>
            <person name="Fujiwara M."/>
            <person name="Mori M."/>
            <person name="Tomita M."/>
            <person name="Arakawa K."/>
        </authorList>
    </citation>
    <scope>NUCLEOTIDE SEQUENCE [LARGE SCALE GENOMIC DNA]</scope>
</reference>